<dbReference type="InterPro" id="IPR014020">
    <property type="entry name" value="Tensin_C2-dom"/>
</dbReference>
<dbReference type="GO" id="GO:0004721">
    <property type="term" value="F:phosphoprotein phosphatase activity"/>
    <property type="evidence" value="ECO:0007669"/>
    <property type="project" value="UniProtKB-KW"/>
</dbReference>
<dbReference type="Pfam" id="PF00017">
    <property type="entry name" value="SH2"/>
    <property type="match status" value="1"/>
</dbReference>
<dbReference type="CTD" id="64759"/>
<dbReference type="InterPro" id="IPR036860">
    <property type="entry name" value="SH2_dom_sf"/>
</dbReference>
<dbReference type="SMART" id="SM00462">
    <property type="entry name" value="PTB"/>
    <property type="match status" value="1"/>
</dbReference>
<keyword evidence="4" id="KW-0597">Phosphoprotein</keyword>
<feature type="region of interest" description="Disordered" evidence="12">
    <location>
        <begin position="420"/>
        <end position="515"/>
    </location>
</feature>
<dbReference type="SUPFAM" id="SSF49562">
    <property type="entry name" value="C2 domain (Calcium/lipid-binding domain, CaLB)"/>
    <property type="match status" value="1"/>
</dbReference>
<dbReference type="PROSITE" id="PS50001">
    <property type="entry name" value="SH2"/>
    <property type="match status" value="1"/>
</dbReference>
<dbReference type="PANTHER" id="PTHR45734:SF5">
    <property type="entry name" value="TENSIN-3"/>
    <property type="match status" value="1"/>
</dbReference>
<dbReference type="Gene3D" id="2.30.29.30">
    <property type="entry name" value="Pleckstrin-homology domain (PH domain)/Phosphotyrosine-binding domain (PTB)"/>
    <property type="match status" value="1"/>
</dbReference>
<feature type="compositionally biased region" description="Low complexity" evidence="12">
    <location>
        <begin position="1144"/>
        <end position="1154"/>
    </location>
</feature>
<feature type="compositionally biased region" description="Basic and acidic residues" evidence="12">
    <location>
        <begin position="532"/>
        <end position="548"/>
    </location>
</feature>
<comment type="subcellular location">
    <subcellularLocation>
        <location evidence="1">Cell junction</location>
        <location evidence="1">Focal adhesion</location>
    </subcellularLocation>
    <subcellularLocation>
        <location evidence="2">Cell projection</location>
    </subcellularLocation>
</comment>
<dbReference type="FunFam" id="2.30.29.30:FF:000039">
    <property type="entry name" value="Tensin 1"/>
    <property type="match status" value="1"/>
</dbReference>
<evidence type="ECO:0000256" key="12">
    <source>
        <dbReference type="SAM" id="MobiDB-lite"/>
    </source>
</evidence>
<evidence type="ECO:0000259" key="15">
    <source>
        <dbReference type="PROSITE" id="PS51181"/>
    </source>
</evidence>
<evidence type="ECO:0000313" key="17">
    <source>
        <dbReference type="Proteomes" id="UP000694856"/>
    </source>
</evidence>
<dbReference type="CDD" id="cd01213">
    <property type="entry name" value="PTB_tensin"/>
    <property type="match status" value="1"/>
</dbReference>
<dbReference type="SMART" id="SM00404">
    <property type="entry name" value="PTPc_motif"/>
    <property type="match status" value="1"/>
</dbReference>
<dbReference type="InterPro" id="IPR011993">
    <property type="entry name" value="PH-like_dom_sf"/>
</dbReference>
<sequence>MEPRARAPSLAACPGPAAGHAGAAASGREAPPRPLPSTVLRAPSPAASLCCDRPCRPATRSPAMEDGRELDLTYITERIIAVSFPAGCSEESYLHNLQEVTRMLRSKHGDNYLVLNLSEKRYDLTKLNPKILDVGWPELHAPPLDKVCTICKAQEAWLNSDPQHVVVIHCRGGKGRIGVVISSYMHFTNVSASADQALDRFAMKKFYDDKVSTLMQPSQKRYVQFLSGLLSGTVKMNALPLFLHFVILHGTPNFDTGGACRPFLKLYQAMQPVYTSGIYNVGPENQGRVCISVEPAQLLKGDVMVKCYHKRYRSATRDVVFRLQFHTGAVQGYGLVFGKEDLDNACKDDRFPDDGKVELVFSATPEKIQGCEHLQNDHGVIVDFNTADPLIRWDSYENLTADGEVLHTQGPVDGSLYAKVRKKSSSDPSVPGGPPAVPAASSPDHSDHTLSVSSDSGHSTASGRTDRTEEHPGPGPKRGLSPQEKAELDQLLSGFGLEDPGSPLQDMSDGRSKCGGTRHVVPAQVHVNGDAAPKDRETDILDDEMPGHDLRSVDSTGTLSSSEGHASAHLGPFACHQSSQNSLLSDGFGSSTGEDQHGAPAPDLGLGGDPLYERERAFGGREPRPLQPVLRKPPAPAPTQAYGQSGYSTQTWVRQQQMVAAHQYGFAPDGEARLGGRSPAQTQPRVPVTPTRGASSRVAVQRGVGPGPHPPDTQRPPPGRAAFKPRAPDISVVNGAIPELSSDPSPGSPTLDIDQSIEQLNRLILELDPTFEPIPTHMSVPGSPANGPAPPDGVGGGLRASGHLQDVGGGPGRGPARQGDEPPSGRFRKLSVGQYDNDAGGAPAFSKPKCGWGQPTSAEQAPSLVPFLSPASAKETAIPAYPQDLDGVDGRVFSPTGSGNETLPPTPAFPVSPETPYVTTPRYPPFSPPGPPMGGTSLYRGAQEPRGCAEILGHSVGMSESPAGPTPAVLRADVPTAPSLQRAFMSSCTVSGGSPGQRRESSPPAEHPWVESSPKSSLALLGSGRPAGSLLGTGEFPGPGQDGPGRPHFPPAELQTPFQGHQLSLTDPPEALGPPSGQAFLSFCSAPGGAGLPPGGDAGPLLASSHGASPALGPPRAAVEPADDGFLSHGFLTVAPGHSGHHSPVLQGPGLTLPGQPPLPEKKRASEGDRSFGSASPSSSGFSSPHSGSTMSIPFPNVLPDFSRASEAATPSPDNPGEKQVTVNFVQDTSKFWYKADISREQAIAMLKDKEPGAFIVRDSHSFRGAYGLAMKVATPPPSVLQLNKKAGDLANELVRHFLIECTPKGVRLKGCPNEPYFGSLTALVCQHSITPLALPCKLLIPDRDPLEEIAESSPQTAANSATELLKQGAACNVWYLNSVEVESLTGHQAIQKALSITLVQEPPPLCTVVHFKVSAQGIMLTDNQRKLFFQRHYPVSSVIFCVLDPQDRKWITDGPSSRVFGFMARKQGSTTDNVCHLFAEHDPEQPASAIVNFVSKIMIGSPRKI</sequence>
<dbReference type="FunFam" id="3.30.505.10:FF:000002">
    <property type="entry name" value="Tensin 1"/>
    <property type="match status" value="1"/>
</dbReference>
<dbReference type="FunFam" id="2.60.40.1110:FF:000002">
    <property type="entry name" value="tensin-1 isoform X2"/>
    <property type="match status" value="1"/>
</dbReference>
<feature type="domain" description="C2 tensin-type" evidence="16">
    <location>
        <begin position="238"/>
        <end position="364"/>
    </location>
</feature>
<dbReference type="InterPro" id="IPR033929">
    <property type="entry name" value="Tensin_PTB"/>
</dbReference>
<feature type="region of interest" description="Disordered" evidence="12">
    <location>
        <begin position="584"/>
        <end position="644"/>
    </location>
</feature>
<feature type="compositionally biased region" description="Polar residues" evidence="12">
    <location>
        <begin position="584"/>
        <end position="593"/>
    </location>
</feature>
<dbReference type="GO" id="GO:0003779">
    <property type="term" value="F:actin binding"/>
    <property type="evidence" value="ECO:0007669"/>
    <property type="project" value="UniProtKB-KW"/>
</dbReference>
<evidence type="ECO:0000259" key="16">
    <source>
        <dbReference type="PROSITE" id="PS51182"/>
    </source>
</evidence>
<reference evidence="18" key="1">
    <citation type="submission" date="2025-08" db="UniProtKB">
        <authorList>
            <consortium name="RefSeq"/>
        </authorList>
    </citation>
    <scope>IDENTIFICATION</scope>
    <source>
        <tissue evidence="18">Ear skin</tissue>
    </source>
</reference>
<evidence type="ECO:0000256" key="5">
    <source>
        <dbReference type="ARBA" id="ARBA00022801"/>
    </source>
</evidence>
<dbReference type="Gene3D" id="2.60.40.1110">
    <property type="match status" value="1"/>
</dbReference>
<dbReference type="Pfam" id="PF08416">
    <property type="entry name" value="PTB"/>
    <property type="match status" value="1"/>
</dbReference>
<organism evidence="17 18">
    <name type="scientific">Camelus ferus</name>
    <name type="common">Wild bactrian camel</name>
    <name type="synonym">Camelus bactrianus ferus</name>
    <dbReference type="NCBI Taxonomy" id="419612"/>
    <lineage>
        <taxon>Eukaryota</taxon>
        <taxon>Metazoa</taxon>
        <taxon>Chordata</taxon>
        <taxon>Craniata</taxon>
        <taxon>Vertebrata</taxon>
        <taxon>Euteleostomi</taxon>
        <taxon>Mammalia</taxon>
        <taxon>Eutheria</taxon>
        <taxon>Laurasiatheria</taxon>
        <taxon>Artiodactyla</taxon>
        <taxon>Tylopoda</taxon>
        <taxon>Camelidae</taxon>
        <taxon>Camelus</taxon>
    </lineage>
</organism>
<evidence type="ECO:0000259" key="14">
    <source>
        <dbReference type="PROSITE" id="PS50056"/>
    </source>
</evidence>
<evidence type="ECO:0000256" key="10">
    <source>
        <dbReference type="ARBA" id="ARBA00023273"/>
    </source>
</evidence>
<dbReference type="SMART" id="SM00252">
    <property type="entry name" value="SH2"/>
    <property type="match status" value="1"/>
</dbReference>
<feature type="region of interest" description="Disordered" evidence="12">
    <location>
        <begin position="1091"/>
        <end position="1197"/>
    </location>
</feature>
<dbReference type="CDD" id="cd14561">
    <property type="entry name" value="PTP_tensin-3"/>
    <property type="match status" value="1"/>
</dbReference>
<evidence type="ECO:0000256" key="2">
    <source>
        <dbReference type="ARBA" id="ARBA00004316"/>
    </source>
</evidence>
<feature type="domain" description="Phosphatase tensin-type" evidence="15">
    <location>
        <begin position="61"/>
        <end position="233"/>
    </location>
</feature>
<dbReference type="RefSeq" id="XP_032332234.1">
    <property type="nucleotide sequence ID" value="XM_032476343.1"/>
</dbReference>
<feature type="compositionally biased region" description="Basic and acidic residues" evidence="12">
    <location>
        <begin position="611"/>
        <end position="624"/>
    </location>
</feature>
<dbReference type="Gene3D" id="3.30.505.10">
    <property type="entry name" value="SH2 domain"/>
    <property type="match status" value="1"/>
</dbReference>
<feature type="compositionally biased region" description="Low complexity" evidence="12">
    <location>
        <begin position="11"/>
        <end position="29"/>
    </location>
</feature>
<dbReference type="InterPro" id="IPR003595">
    <property type="entry name" value="Tyr_Pase_cat"/>
</dbReference>
<dbReference type="InterPro" id="IPR000387">
    <property type="entry name" value="Tyr_Pase_dom"/>
</dbReference>
<protein>
    <submittedName>
        <fullName evidence="18">Tensin-3 isoform X6</fullName>
    </submittedName>
</protein>
<dbReference type="InterPro" id="IPR035892">
    <property type="entry name" value="C2_domain_sf"/>
</dbReference>
<dbReference type="InterPro" id="IPR051484">
    <property type="entry name" value="Tensin_PTEN_phosphatase"/>
</dbReference>
<feature type="region of interest" description="Disordered" evidence="12">
    <location>
        <begin position="881"/>
        <end position="910"/>
    </location>
</feature>
<dbReference type="GO" id="GO:0005925">
    <property type="term" value="C:focal adhesion"/>
    <property type="evidence" value="ECO:0007669"/>
    <property type="project" value="UniProtKB-SubCell"/>
</dbReference>
<dbReference type="Gene3D" id="3.90.190.10">
    <property type="entry name" value="Protein tyrosine phosphatase superfamily"/>
    <property type="match status" value="1"/>
</dbReference>
<keyword evidence="6" id="KW-0904">Protein phosphatase</keyword>
<dbReference type="InterPro" id="IPR035012">
    <property type="entry name" value="Tensin-like_SH2"/>
</dbReference>
<evidence type="ECO:0000256" key="3">
    <source>
        <dbReference type="ARBA" id="ARBA00007881"/>
    </source>
</evidence>
<evidence type="ECO:0000256" key="8">
    <source>
        <dbReference type="ARBA" id="ARBA00022999"/>
    </source>
</evidence>
<proteinExistence type="inferred from homology"/>
<dbReference type="Pfam" id="PF10409">
    <property type="entry name" value="PTEN_C2"/>
    <property type="match status" value="1"/>
</dbReference>
<accession>A0A8B8SR43</accession>
<dbReference type="InterPro" id="IPR006020">
    <property type="entry name" value="PTB/PI_dom"/>
</dbReference>
<evidence type="ECO:0000256" key="7">
    <source>
        <dbReference type="ARBA" id="ARBA00022949"/>
    </source>
</evidence>
<dbReference type="PROSITE" id="PS51182">
    <property type="entry name" value="C2_TENSIN"/>
    <property type="match status" value="1"/>
</dbReference>
<dbReference type="Proteomes" id="UP000694856">
    <property type="component" value="Unplaced"/>
</dbReference>
<dbReference type="SUPFAM" id="SSF52799">
    <property type="entry name" value="(Phosphotyrosine protein) phosphatases II"/>
    <property type="match status" value="1"/>
</dbReference>
<dbReference type="GeneID" id="102504020"/>
<dbReference type="CDD" id="cd09927">
    <property type="entry name" value="SH2_Tensin_like"/>
    <property type="match status" value="1"/>
</dbReference>
<feature type="domain" description="Tyrosine specific protein phosphatases" evidence="14">
    <location>
        <begin position="166"/>
        <end position="222"/>
    </location>
</feature>
<dbReference type="FunFam" id="3.90.190.10:FF:000010">
    <property type="entry name" value="tensin-1 isoform X2"/>
    <property type="match status" value="1"/>
</dbReference>
<feature type="region of interest" description="Disordered" evidence="12">
    <location>
        <begin position="528"/>
        <end position="548"/>
    </location>
</feature>
<evidence type="ECO:0000256" key="11">
    <source>
        <dbReference type="PROSITE-ProRule" id="PRU00191"/>
    </source>
</evidence>
<dbReference type="InterPro" id="IPR013625">
    <property type="entry name" value="PTB"/>
</dbReference>
<evidence type="ECO:0000259" key="13">
    <source>
        <dbReference type="PROSITE" id="PS50001"/>
    </source>
</evidence>
<dbReference type="InterPro" id="IPR029023">
    <property type="entry name" value="Tensin_phosphatase"/>
</dbReference>
<dbReference type="PROSITE" id="PS51181">
    <property type="entry name" value="PPASE_TENSIN"/>
    <property type="match status" value="1"/>
</dbReference>
<feature type="region of interest" description="Disordered" evidence="12">
    <location>
        <begin position="986"/>
        <end position="1052"/>
    </location>
</feature>
<feature type="region of interest" description="Disordered" evidence="12">
    <location>
        <begin position="772"/>
        <end position="860"/>
    </location>
</feature>
<dbReference type="PANTHER" id="PTHR45734">
    <property type="entry name" value="TENSIN"/>
    <property type="match status" value="1"/>
</dbReference>
<evidence type="ECO:0000313" key="18">
    <source>
        <dbReference type="RefSeq" id="XP_032332234.1"/>
    </source>
</evidence>
<dbReference type="InterPro" id="IPR000980">
    <property type="entry name" value="SH2"/>
</dbReference>
<dbReference type="SUPFAM" id="SSF50729">
    <property type="entry name" value="PH domain-like"/>
    <property type="match status" value="1"/>
</dbReference>
<keyword evidence="9" id="KW-0009">Actin-binding</keyword>
<evidence type="ECO:0000256" key="4">
    <source>
        <dbReference type="ARBA" id="ARBA00022553"/>
    </source>
</evidence>
<keyword evidence="8 11" id="KW-0727">SH2 domain</keyword>
<dbReference type="SMART" id="SM01326">
    <property type="entry name" value="PTEN_C2"/>
    <property type="match status" value="1"/>
</dbReference>
<name>A0A8B8SR43_CAMFR</name>
<feature type="compositionally biased region" description="Low complexity" evidence="12">
    <location>
        <begin position="1171"/>
        <end position="1189"/>
    </location>
</feature>
<evidence type="ECO:0000256" key="6">
    <source>
        <dbReference type="ARBA" id="ARBA00022912"/>
    </source>
</evidence>
<feature type="region of interest" description="Disordered" evidence="12">
    <location>
        <begin position="669"/>
        <end position="725"/>
    </location>
</feature>
<keyword evidence="10" id="KW-0966">Cell projection</keyword>
<evidence type="ECO:0000256" key="9">
    <source>
        <dbReference type="ARBA" id="ARBA00023203"/>
    </source>
</evidence>
<comment type="similarity">
    <text evidence="3">Belongs to the PTEN phosphatase protein family.</text>
</comment>
<feature type="compositionally biased region" description="Polar residues" evidence="12">
    <location>
        <begin position="449"/>
        <end position="463"/>
    </location>
</feature>
<feature type="region of interest" description="Disordered" evidence="12">
    <location>
        <begin position="1"/>
        <end position="37"/>
    </location>
</feature>
<feature type="compositionally biased region" description="Basic and acidic residues" evidence="12">
    <location>
        <begin position="1160"/>
        <end position="1170"/>
    </location>
</feature>
<dbReference type="PROSITE" id="PS50056">
    <property type="entry name" value="TYR_PHOSPHATASE_2"/>
    <property type="match status" value="1"/>
</dbReference>
<dbReference type="SUPFAM" id="SSF55550">
    <property type="entry name" value="SH2 domain"/>
    <property type="match status" value="1"/>
</dbReference>
<keyword evidence="7" id="KW-0965">Cell junction</keyword>
<keyword evidence="5" id="KW-0378">Hydrolase</keyword>
<gene>
    <name evidence="18" type="primary">TNS3</name>
</gene>
<feature type="compositionally biased region" description="Pro residues" evidence="12">
    <location>
        <begin position="707"/>
        <end position="719"/>
    </location>
</feature>
<evidence type="ECO:0000256" key="1">
    <source>
        <dbReference type="ARBA" id="ARBA00004246"/>
    </source>
</evidence>
<dbReference type="GO" id="GO:0042995">
    <property type="term" value="C:cell projection"/>
    <property type="evidence" value="ECO:0007669"/>
    <property type="project" value="UniProtKB-SubCell"/>
</dbReference>
<keyword evidence="17" id="KW-1185">Reference proteome</keyword>
<dbReference type="InterPro" id="IPR029021">
    <property type="entry name" value="Prot-tyrosine_phosphatase-like"/>
</dbReference>
<feature type="domain" description="SH2" evidence="13">
    <location>
        <begin position="1233"/>
        <end position="1343"/>
    </location>
</feature>